<evidence type="ECO:0000313" key="1">
    <source>
        <dbReference type="EMBL" id="CAG8798812.1"/>
    </source>
</evidence>
<gene>
    <name evidence="1" type="ORF">CPELLU_LOCUS17553</name>
</gene>
<proteinExistence type="predicted"/>
<organism evidence="1 2">
    <name type="scientific">Cetraspora pellucida</name>
    <dbReference type="NCBI Taxonomy" id="1433469"/>
    <lineage>
        <taxon>Eukaryota</taxon>
        <taxon>Fungi</taxon>
        <taxon>Fungi incertae sedis</taxon>
        <taxon>Mucoromycota</taxon>
        <taxon>Glomeromycotina</taxon>
        <taxon>Glomeromycetes</taxon>
        <taxon>Diversisporales</taxon>
        <taxon>Gigasporaceae</taxon>
        <taxon>Cetraspora</taxon>
    </lineage>
</organism>
<feature type="non-terminal residue" evidence="1">
    <location>
        <position position="77"/>
    </location>
</feature>
<comment type="caution">
    <text evidence="1">The sequence shown here is derived from an EMBL/GenBank/DDBJ whole genome shotgun (WGS) entry which is preliminary data.</text>
</comment>
<evidence type="ECO:0000313" key="2">
    <source>
        <dbReference type="Proteomes" id="UP000789759"/>
    </source>
</evidence>
<sequence length="77" mass="9010">MLMTIHEILDEEFRIEHKRRRPRTTSTNAVKVRNVFCNASKKVLLISAVIDDYNYNMSGVDIAKQLRGYYDTQVPVH</sequence>
<protein>
    <submittedName>
        <fullName evidence="1">23303_t:CDS:1</fullName>
    </submittedName>
</protein>
<dbReference type="EMBL" id="CAJVQA010030218">
    <property type="protein sequence ID" value="CAG8798812.1"/>
    <property type="molecule type" value="Genomic_DNA"/>
</dbReference>
<keyword evidence="2" id="KW-1185">Reference proteome</keyword>
<dbReference type="AlphaFoldDB" id="A0A9N9JW05"/>
<name>A0A9N9JW05_9GLOM</name>
<accession>A0A9N9JW05</accession>
<reference evidence="1" key="1">
    <citation type="submission" date="2021-06" db="EMBL/GenBank/DDBJ databases">
        <authorList>
            <person name="Kallberg Y."/>
            <person name="Tangrot J."/>
            <person name="Rosling A."/>
        </authorList>
    </citation>
    <scope>NUCLEOTIDE SEQUENCE</scope>
    <source>
        <strain evidence="1">FL966</strain>
    </source>
</reference>
<dbReference type="Proteomes" id="UP000789759">
    <property type="component" value="Unassembled WGS sequence"/>
</dbReference>
<dbReference type="OrthoDB" id="2423798at2759"/>